<reference evidence="2" key="2">
    <citation type="submission" date="2025-08" db="UniProtKB">
        <authorList>
            <consortium name="RefSeq"/>
        </authorList>
    </citation>
    <scope>IDENTIFICATION</scope>
    <source>
        <tissue evidence="2">Leaf</tissue>
    </source>
</reference>
<name>A0AC58RPZ8_TOBAC</name>
<evidence type="ECO:0000313" key="2">
    <source>
        <dbReference type="RefSeq" id="XP_075074739.1"/>
    </source>
</evidence>
<protein>
    <submittedName>
        <fullName evidence="2">Nucleosome assembly protein 11-like</fullName>
    </submittedName>
</protein>
<proteinExistence type="predicted"/>
<gene>
    <name evidence="2" type="primary">LOC142162302</name>
</gene>
<dbReference type="RefSeq" id="XP_075074739.1">
    <property type="nucleotide sequence ID" value="XM_075218638.1"/>
</dbReference>
<keyword evidence="1" id="KW-1185">Reference proteome</keyword>
<evidence type="ECO:0000313" key="1">
    <source>
        <dbReference type="Proteomes" id="UP000790787"/>
    </source>
</evidence>
<accession>A0AC58RPZ8</accession>
<organism evidence="1 2">
    <name type="scientific">Nicotiana tabacum</name>
    <name type="common">Common tobacco</name>
    <dbReference type="NCBI Taxonomy" id="4097"/>
    <lineage>
        <taxon>Eukaryota</taxon>
        <taxon>Viridiplantae</taxon>
        <taxon>Streptophyta</taxon>
        <taxon>Embryophyta</taxon>
        <taxon>Tracheophyta</taxon>
        <taxon>Spermatophyta</taxon>
        <taxon>Magnoliopsida</taxon>
        <taxon>eudicotyledons</taxon>
        <taxon>Gunneridae</taxon>
        <taxon>Pentapetalae</taxon>
        <taxon>asterids</taxon>
        <taxon>lamiids</taxon>
        <taxon>Solanales</taxon>
        <taxon>Solanaceae</taxon>
        <taxon>Nicotianoideae</taxon>
        <taxon>Nicotianeae</taxon>
        <taxon>Nicotiana</taxon>
    </lineage>
</organism>
<reference evidence="1" key="1">
    <citation type="journal article" date="2014" name="Nat. Commun.">
        <title>The tobacco genome sequence and its comparison with those of tomato and potato.</title>
        <authorList>
            <person name="Sierro N."/>
            <person name="Battey J.N."/>
            <person name="Ouadi S."/>
            <person name="Bakaher N."/>
            <person name="Bovet L."/>
            <person name="Willig A."/>
            <person name="Goepfert S."/>
            <person name="Peitsch M.C."/>
            <person name="Ivanov N.V."/>
        </authorList>
    </citation>
    <scope>NUCLEOTIDE SEQUENCE [LARGE SCALE GENOMIC DNA]</scope>
</reference>
<sequence length="129" mass="15156">MIDDDDEYILKKAIGTEWYPHKGLKHEILKRKPKGSKSDKPIIRTDTFKSFSNIFNLPQVAEDEDDNDENGCRFNNFDFVHLLWPEDDIGEIAGFLLALDFLFSPHVIQSVNNFYVFDELYGAIQWRRQ</sequence>
<dbReference type="Proteomes" id="UP000790787">
    <property type="component" value="Chromosome 7"/>
</dbReference>